<dbReference type="InterPro" id="IPR032831">
    <property type="entry name" value="LptM_cons"/>
</dbReference>
<dbReference type="RefSeq" id="WP_184221716.1">
    <property type="nucleotide sequence ID" value="NZ_JACIIU010000004.1"/>
</dbReference>
<dbReference type="Pfam" id="PF13627">
    <property type="entry name" value="LptM_cons"/>
    <property type="match status" value="1"/>
</dbReference>
<comment type="caution">
    <text evidence="7">The sequence shown here is derived from an EMBL/GenBank/DDBJ whole genome shotgun (WGS) entry which is preliminary data.</text>
</comment>
<gene>
    <name evidence="7" type="ORF">FHS77_001435</name>
</gene>
<name>A0A841M5P9_9HYPH</name>
<protein>
    <submittedName>
        <fullName evidence="7">Putative small lipoprotein YifL</fullName>
    </submittedName>
</protein>
<evidence type="ECO:0000256" key="3">
    <source>
        <dbReference type="ARBA" id="ARBA00023136"/>
    </source>
</evidence>
<evidence type="ECO:0000256" key="4">
    <source>
        <dbReference type="ARBA" id="ARBA00023139"/>
    </source>
</evidence>
<dbReference type="GO" id="GO:0009279">
    <property type="term" value="C:cell outer membrane"/>
    <property type="evidence" value="ECO:0007669"/>
    <property type="project" value="UniProtKB-SubCell"/>
</dbReference>
<sequence length="63" mass="6777">MTSRKVIFSALVTLLIAGTLTACGRKGPLELPPSAIVTDEYGRTEPAPKPARDEPFILDKLIP</sequence>
<keyword evidence="2" id="KW-0732">Signal</keyword>
<evidence type="ECO:0000256" key="6">
    <source>
        <dbReference type="ARBA" id="ARBA00023288"/>
    </source>
</evidence>
<keyword evidence="4" id="KW-0564">Palmitate</keyword>
<proteinExistence type="predicted"/>
<dbReference type="NCBIfam" id="NF047847">
    <property type="entry name" value="SS_mature_LptM"/>
    <property type="match status" value="1"/>
</dbReference>
<keyword evidence="8" id="KW-1185">Reference proteome</keyword>
<organism evidence="7 8">
    <name type="scientific">Paenochrobactrum gallinarii</name>
    <dbReference type="NCBI Taxonomy" id="643673"/>
    <lineage>
        <taxon>Bacteria</taxon>
        <taxon>Pseudomonadati</taxon>
        <taxon>Pseudomonadota</taxon>
        <taxon>Alphaproteobacteria</taxon>
        <taxon>Hyphomicrobiales</taxon>
        <taxon>Brucellaceae</taxon>
        <taxon>Paenochrobactrum</taxon>
    </lineage>
</organism>
<dbReference type="EMBL" id="JACIIU010000004">
    <property type="protein sequence ID" value="MBB6260894.1"/>
    <property type="molecule type" value="Genomic_DNA"/>
</dbReference>
<reference evidence="7 8" key="1">
    <citation type="submission" date="2020-08" db="EMBL/GenBank/DDBJ databases">
        <title>Genomic Encyclopedia of Type Strains, Phase IV (KMG-IV): sequencing the most valuable type-strain genomes for metagenomic binning, comparative biology and taxonomic classification.</title>
        <authorList>
            <person name="Goeker M."/>
        </authorList>
    </citation>
    <scope>NUCLEOTIDE SEQUENCE [LARGE SCALE GENOMIC DNA]</scope>
    <source>
        <strain evidence="7 8">DSM 22336</strain>
    </source>
</reference>
<evidence type="ECO:0000256" key="1">
    <source>
        <dbReference type="ARBA" id="ARBA00004459"/>
    </source>
</evidence>
<dbReference type="AlphaFoldDB" id="A0A841M5P9"/>
<accession>A0A841M5P9</accession>
<evidence type="ECO:0000256" key="2">
    <source>
        <dbReference type="ARBA" id="ARBA00022729"/>
    </source>
</evidence>
<evidence type="ECO:0000256" key="5">
    <source>
        <dbReference type="ARBA" id="ARBA00023237"/>
    </source>
</evidence>
<comment type="subcellular location">
    <subcellularLocation>
        <location evidence="1">Cell outer membrane</location>
        <topology evidence="1">Lipid-anchor</topology>
    </subcellularLocation>
</comment>
<evidence type="ECO:0000313" key="8">
    <source>
        <dbReference type="Proteomes" id="UP000555393"/>
    </source>
</evidence>
<dbReference type="Proteomes" id="UP000555393">
    <property type="component" value="Unassembled WGS sequence"/>
</dbReference>
<dbReference type="PROSITE" id="PS51257">
    <property type="entry name" value="PROKAR_LIPOPROTEIN"/>
    <property type="match status" value="1"/>
</dbReference>
<keyword evidence="3" id="KW-0472">Membrane</keyword>
<evidence type="ECO:0000313" key="7">
    <source>
        <dbReference type="EMBL" id="MBB6260894.1"/>
    </source>
</evidence>
<keyword evidence="5" id="KW-0998">Cell outer membrane</keyword>
<keyword evidence="6 7" id="KW-0449">Lipoprotein</keyword>